<organism evidence="1">
    <name type="scientific">marine sediment metagenome</name>
    <dbReference type="NCBI Taxonomy" id="412755"/>
    <lineage>
        <taxon>unclassified sequences</taxon>
        <taxon>metagenomes</taxon>
        <taxon>ecological metagenomes</taxon>
    </lineage>
</organism>
<gene>
    <name evidence="1" type="ORF">LCGC14_2090720</name>
</gene>
<sequence>MAKESGLGVSVLSVDDSTPAAQTILNDITDFSMSTPRGVQDTTGIDKSAKEALLLLADYSLTLNGVFNDAANQSHAVFKTVPSTSVARTVTYTHSTQTLAAEILFTDYALTRGTDGSLVWTAPGVLATGVVPSWS</sequence>
<accession>A0A0F9ED34</accession>
<proteinExistence type="predicted"/>
<dbReference type="EMBL" id="LAZR01025456">
    <property type="protein sequence ID" value="KKL71859.1"/>
    <property type="molecule type" value="Genomic_DNA"/>
</dbReference>
<reference evidence="1" key="1">
    <citation type="journal article" date="2015" name="Nature">
        <title>Complex archaea that bridge the gap between prokaryotes and eukaryotes.</title>
        <authorList>
            <person name="Spang A."/>
            <person name="Saw J.H."/>
            <person name="Jorgensen S.L."/>
            <person name="Zaremba-Niedzwiedzka K."/>
            <person name="Martijn J."/>
            <person name="Lind A.E."/>
            <person name="van Eijk R."/>
            <person name="Schleper C."/>
            <person name="Guy L."/>
            <person name="Ettema T.J."/>
        </authorList>
    </citation>
    <scope>NUCLEOTIDE SEQUENCE</scope>
</reference>
<evidence type="ECO:0000313" key="1">
    <source>
        <dbReference type="EMBL" id="KKL71859.1"/>
    </source>
</evidence>
<dbReference type="AlphaFoldDB" id="A0A0F9ED34"/>
<protein>
    <submittedName>
        <fullName evidence="1">Uncharacterized protein</fullName>
    </submittedName>
</protein>
<name>A0A0F9ED34_9ZZZZ</name>
<comment type="caution">
    <text evidence="1">The sequence shown here is derived from an EMBL/GenBank/DDBJ whole genome shotgun (WGS) entry which is preliminary data.</text>
</comment>